<evidence type="ECO:0000259" key="8">
    <source>
        <dbReference type="Pfam" id="PF00155"/>
    </source>
</evidence>
<dbReference type="SUPFAM" id="SSF53383">
    <property type="entry name" value="PLP-dependent transferases"/>
    <property type="match status" value="1"/>
</dbReference>
<evidence type="ECO:0000256" key="3">
    <source>
        <dbReference type="ARBA" id="ARBA00012753"/>
    </source>
</evidence>
<comment type="similarity">
    <text evidence="2">Belongs to the class-I pyridoxal-phosphate-dependent aminotransferase family.</text>
</comment>
<comment type="cofactor">
    <cofactor evidence="1">
        <name>pyridoxal 5'-phosphate</name>
        <dbReference type="ChEBI" id="CHEBI:597326"/>
    </cofactor>
</comment>
<evidence type="ECO:0000313" key="9">
    <source>
        <dbReference type="EMBL" id="MCO6049828.1"/>
    </source>
</evidence>
<accession>A0ABT1C583</accession>
<dbReference type="Gene3D" id="3.40.640.10">
    <property type="entry name" value="Type I PLP-dependent aspartate aminotransferase-like (Major domain)"/>
    <property type="match status" value="1"/>
</dbReference>
<dbReference type="PANTHER" id="PTHR46383">
    <property type="entry name" value="ASPARTATE AMINOTRANSFERASE"/>
    <property type="match status" value="1"/>
</dbReference>
<evidence type="ECO:0000256" key="5">
    <source>
        <dbReference type="ARBA" id="ARBA00022679"/>
    </source>
</evidence>
<sequence>MTKLAELNPLALAIPAPPVPTVGAWRRNYDGRRGPLIDLSQAVPGYPPHAQMLEWLGEAAATAAYAGYGAIEGDDELRAVYAVHQSALYGAGIDAKNVHITAGCNQAFVAVVMALAQAGEGVALTVPFYFNHESSLGMLGVKPVLIETTAENGFVPELRAIEAALEAGVKVVSLITPNNPTGAVYPPELIASAFDACREHGAWLILDETYRDFLAPEASVPHRLFERQDWEKTLISLYSFSKSFCIPGHRMGAVTAGEHVVRALAGIVDNLQICSPRPPQAALAKAIPALVDWREANRVEIALRAEAMAQSFSDLEGWQLASLGAYFAFVRHPVAGRSSVDVAEALARDRGVLVIPGEFFGADQKDYLRFAFANAGIEGIRALRERLEGFSL</sequence>
<dbReference type="InterPro" id="IPR004839">
    <property type="entry name" value="Aminotransferase_I/II_large"/>
</dbReference>
<evidence type="ECO:0000256" key="6">
    <source>
        <dbReference type="ARBA" id="ARBA00022898"/>
    </source>
</evidence>
<name>A0ABT1C583_9HYPH</name>
<dbReference type="EMBL" id="JAMXQS010000004">
    <property type="protein sequence ID" value="MCO6049828.1"/>
    <property type="molecule type" value="Genomic_DNA"/>
</dbReference>
<proteinExistence type="inferred from homology"/>
<dbReference type="EC" id="2.6.1.1" evidence="3"/>
<evidence type="ECO:0000256" key="7">
    <source>
        <dbReference type="ARBA" id="ARBA00049185"/>
    </source>
</evidence>
<organism evidence="9 10">
    <name type="scientific">Mesorhizobium liriopis</name>
    <dbReference type="NCBI Taxonomy" id="2953882"/>
    <lineage>
        <taxon>Bacteria</taxon>
        <taxon>Pseudomonadati</taxon>
        <taxon>Pseudomonadota</taxon>
        <taxon>Alphaproteobacteria</taxon>
        <taxon>Hyphomicrobiales</taxon>
        <taxon>Phyllobacteriaceae</taxon>
        <taxon>Mesorhizobium</taxon>
    </lineage>
</organism>
<feature type="domain" description="Aminotransferase class I/classII large" evidence="8">
    <location>
        <begin position="39"/>
        <end position="387"/>
    </location>
</feature>
<dbReference type="InterPro" id="IPR015424">
    <property type="entry name" value="PyrdxlP-dep_Trfase"/>
</dbReference>
<evidence type="ECO:0000256" key="2">
    <source>
        <dbReference type="ARBA" id="ARBA00007441"/>
    </source>
</evidence>
<keyword evidence="4 9" id="KW-0032">Aminotransferase</keyword>
<reference evidence="9 10" key="1">
    <citation type="submission" date="2022-06" db="EMBL/GenBank/DDBJ databases">
        <title>Mesorhizobium sp. strain RP14 Genome sequencing and assembly.</title>
        <authorList>
            <person name="Kim I."/>
        </authorList>
    </citation>
    <scope>NUCLEOTIDE SEQUENCE [LARGE SCALE GENOMIC DNA]</scope>
    <source>
        <strain evidence="10">RP14(2022)</strain>
    </source>
</reference>
<dbReference type="NCBIfam" id="NF005732">
    <property type="entry name" value="PRK07550.1"/>
    <property type="match status" value="1"/>
</dbReference>
<dbReference type="CDD" id="cd00609">
    <property type="entry name" value="AAT_like"/>
    <property type="match status" value="1"/>
</dbReference>
<dbReference type="PANTHER" id="PTHR46383:SF1">
    <property type="entry name" value="ASPARTATE AMINOTRANSFERASE"/>
    <property type="match status" value="1"/>
</dbReference>
<keyword evidence="6" id="KW-0663">Pyridoxal phosphate</keyword>
<evidence type="ECO:0000313" key="10">
    <source>
        <dbReference type="Proteomes" id="UP001205906"/>
    </source>
</evidence>
<gene>
    <name evidence="9" type="ORF">NGM99_08475</name>
</gene>
<evidence type="ECO:0000256" key="1">
    <source>
        <dbReference type="ARBA" id="ARBA00001933"/>
    </source>
</evidence>
<protein>
    <recommendedName>
        <fullName evidence="3">aspartate transaminase</fullName>
        <ecNumber evidence="3">2.6.1.1</ecNumber>
    </recommendedName>
</protein>
<dbReference type="Proteomes" id="UP001205906">
    <property type="component" value="Unassembled WGS sequence"/>
</dbReference>
<dbReference type="InterPro" id="IPR050596">
    <property type="entry name" value="AspAT/PAT-like"/>
</dbReference>
<comment type="catalytic activity">
    <reaction evidence="7">
        <text>L-aspartate + 2-oxoglutarate = oxaloacetate + L-glutamate</text>
        <dbReference type="Rhea" id="RHEA:21824"/>
        <dbReference type="ChEBI" id="CHEBI:16452"/>
        <dbReference type="ChEBI" id="CHEBI:16810"/>
        <dbReference type="ChEBI" id="CHEBI:29985"/>
        <dbReference type="ChEBI" id="CHEBI:29991"/>
        <dbReference type="EC" id="2.6.1.1"/>
    </reaction>
</comment>
<comment type="caution">
    <text evidence="9">The sequence shown here is derived from an EMBL/GenBank/DDBJ whole genome shotgun (WGS) entry which is preliminary data.</text>
</comment>
<dbReference type="GO" id="GO:0008483">
    <property type="term" value="F:transaminase activity"/>
    <property type="evidence" value="ECO:0007669"/>
    <property type="project" value="UniProtKB-KW"/>
</dbReference>
<keyword evidence="10" id="KW-1185">Reference proteome</keyword>
<dbReference type="RefSeq" id="WP_252817982.1">
    <property type="nucleotide sequence ID" value="NZ_JAMXQS010000004.1"/>
</dbReference>
<dbReference type="InterPro" id="IPR015421">
    <property type="entry name" value="PyrdxlP-dep_Trfase_major"/>
</dbReference>
<keyword evidence="5" id="KW-0808">Transferase</keyword>
<evidence type="ECO:0000256" key="4">
    <source>
        <dbReference type="ARBA" id="ARBA00022576"/>
    </source>
</evidence>
<dbReference type="Pfam" id="PF00155">
    <property type="entry name" value="Aminotran_1_2"/>
    <property type="match status" value="1"/>
</dbReference>